<dbReference type="Gene3D" id="3.40.30.10">
    <property type="entry name" value="Glutaredoxin"/>
    <property type="match status" value="1"/>
</dbReference>
<reference evidence="2" key="1">
    <citation type="journal article" date="2019" name="Int. J. Syst. Evol. Microbiol.">
        <title>The Global Catalogue of Microorganisms (GCM) 10K type strain sequencing project: providing services to taxonomists for standard genome sequencing and annotation.</title>
        <authorList>
            <consortium name="The Broad Institute Genomics Platform"/>
            <consortium name="The Broad Institute Genome Sequencing Center for Infectious Disease"/>
            <person name="Wu L."/>
            <person name="Ma J."/>
        </authorList>
    </citation>
    <scope>NUCLEOTIDE SEQUENCE [LARGE SCALE GENOMIC DNA]</scope>
    <source>
        <strain evidence="2">JCM 17664</strain>
    </source>
</reference>
<organism evidence="1 2">
    <name type="scientific">Compostibacter hankyongensis</name>
    <dbReference type="NCBI Taxonomy" id="1007089"/>
    <lineage>
        <taxon>Bacteria</taxon>
        <taxon>Pseudomonadati</taxon>
        <taxon>Bacteroidota</taxon>
        <taxon>Chitinophagia</taxon>
        <taxon>Chitinophagales</taxon>
        <taxon>Chitinophagaceae</taxon>
        <taxon>Compostibacter</taxon>
    </lineage>
</organism>
<sequence length="367" mass="42097">MAVTIFSQNKVGNFFNKNFINVAVQMDSTGKDNEDIKRWYKDAKMIADTYKVDVYPTYLFFNQDGILVHTITGASDKANDFIEKAKDALDPKTQYSKLKEDFFEKDKRDSAFLLLLINSATTAGDDSALHTYINSYIASQKSLLTARNIELIARGTSKSSDKGFDVLLNYPKEVEAVIGKEKRIRILNTIAFDEEIFPVIMINGKKTVYGGGLSIYGGGTMNKHVDWPAIKRKIDLKYHNLSNQIIFQGKLKYYDWLEDWENFNALLLRYTSECNNIDTNLIDNMAGKLMQDCKDKKYFNDATKWSEVLGKNEKHPYYLQTYGRLLYKAGKKNAAIKYIKKYASLIKTSNESTNDLIERMKEGEEIE</sequence>
<comment type="caution">
    <text evidence="1">The sequence shown here is derived from an EMBL/GenBank/DDBJ whole genome shotgun (WGS) entry which is preliminary data.</text>
</comment>
<gene>
    <name evidence="1" type="ORF">GCM10023143_18150</name>
</gene>
<keyword evidence="2" id="KW-1185">Reference proteome</keyword>
<proteinExistence type="predicted"/>
<dbReference type="Proteomes" id="UP001501207">
    <property type="component" value="Unassembled WGS sequence"/>
</dbReference>
<accession>A0ABP8FS75</accession>
<dbReference type="InterPro" id="IPR036249">
    <property type="entry name" value="Thioredoxin-like_sf"/>
</dbReference>
<evidence type="ECO:0008006" key="3">
    <source>
        <dbReference type="Google" id="ProtNLM"/>
    </source>
</evidence>
<name>A0ABP8FS75_9BACT</name>
<dbReference type="EMBL" id="BAABFN010000004">
    <property type="protein sequence ID" value="GAA4309992.1"/>
    <property type="molecule type" value="Genomic_DNA"/>
</dbReference>
<dbReference type="SUPFAM" id="SSF52833">
    <property type="entry name" value="Thioredoxin-like"/>
    <property type="match status" value="1"/>
</dbReference>
<protein>
    <recommendedName>
        <fullName evidence="3">Thioredoxin family protein</fullName>
    </recommendedName>
</protein>
<evidence type="ECO:0000313" key="2">
    <source>
        <dbReference type="Proteomes" id="UP001501207"/>
    </source>
</evidence>
<evidence type="ECO:0000313" key="1">
    <source>
        <dbReference type="EMBL" id="GAA4309992.1"/>
    </source>
</evidence>